<name>C8PLA3_9BACT</name>
<feature type="non-terminal residue" evidence="1">
    <location>
        <position position="1"/>
    </location>
</feature>
<organism evidence="1 2">
    <name type="scientific">Campylobacter gracilis RM3268</name>
    <dbReference type="NCBI Taxonomy" id="553220"/>
    <lineage>
        <taxon>Bacteria</taxon>
        <taxon>Pseudomonadati</taxon>
        <taxon>Campylobacterota</taxon>
        <taxon>Epsilonproteobacteria</taxon>
        <taxon>Campylobacterales</taxon>
        <taxon>Campylobacteraceae</taxon>
        <taxon>Campylobacter</taxon>
    </lineage>
</organism>
<sequence length="47" mass="5511">KPHLTSDDASRADCVRALLFSGLRRMKFRIDKFLKSTTTKFLSYLEF</sequence>
<proteinExistence type="predicted"/>
<accession>C8PLA3</accession>
<dbReference type="EMBL" id="ACYG01000032">
    <property type="protein sequence ID" value="EEV16215.1"/>
    <property type="molecule type" value="Genomic_DNA"/>
</dbReference>
<protein>
    <submittedName>
        <fullName evidence="1">Uncharacterized protein</fullName>
    </submittedName>
</protein>
<gene>
    <name evidence="1" type="ORF">CAMGR0001_1912</name>
</gene>
<evidence type="ECO:0000313" key="2">
    <source>
        <dbReference type="Proteomes" id="UP000005709"/>
    </source>
</evidence>
<keyword evidence="2" id="KW-1185">Reference proteome</keyword>
<evidence type="ECO:0000313" key="1">
    <source>
        <dbReference type="EMBL" id="EEV16215.1"/>
    </source>
</evidence>
<comment type="caution">
    <text evidence="1">The sequence shown here is derived from an EMBL/GenBank/DDBJ whole genome shotgun (WGS) entry which is preliminary data.</text>
</comment>
<dbReference type="AlphaFoldDB" id="C8PLA3"/>
<dbReference type="Proteomes" id="UP000005709">
    <property type="component" value="Unassembled WGS sequence"/>
</dbReference>
<reference evidence="1 2" key="1">
    <citation type="submission" date="2009-07" db="EMBL/GenBank/DDBJ databases">
        <authorList>
            <person name="Madupu R."/>
            <person name="Sebastian Y."/>
            <person name="Durkin A.S."/>
            <person name="Torralba M."/>
            <person name="Methe B."/>
            <person name="Sutton G.G."/>
            <person name="Strausberg R.L."/>
            <person name="Nelson K.E."/>
        </authorList>
    </citation>
    <scope>NUCLEOTIDE SEQUENCE [LARGE SCALE GENOMIC DNA]</scope>
    <source>
        <strain evidence="1 2">RM3268</strain>
    </source>
</reference>